<gene>
    <name evidence="6" type="ORF">HMN09_00040000</name>
</gene>
<evidence type="ECO:0000313" key="6">
    <source>
        <dbReference type="EMBL" id="KAF7322615.1"/>
    </source>
</evidence>
<dbReference type="PANTHER" id="PTHR46093:SF18">
    <property type="entry name" value="FIBRONECTIN TYPE-III DOMAIN-CONTAINING PROTEIN"/>
    <property type="match status" value="1"/>
</dbReference>
<feature type="region of interest" description="Disordered" evidence="3">
    <location>
        <begin position="859"/>
        <end position="890"/>
    </location>
</feature>
<feature type="region of interest" description="Disordered" evidence="3">
    <location>
        <begin position="908"/>
        <end position="1026"/>
    </location>
</feature>
<feature type="compositionally biased region" description="Basic and acidic residues" evidence="3">
    <location>
        <begin position="963"/>
        <end position="973"/>
    </location>
</feature>
<feature type="region of interest" description="Disordered" evidence="3">
    <location>
        <begin position="699"/>
        <end position="748"/>
    </location>
</feature>
<feature type="compositionally biased region" description="Low complexity" evidence="3">
    <location>
        <begin position="949"/>
        <end position="962"/>
    </location>
</feature>
<reference evidence="6" key="1">
    <citation type="submission" date="2020-05" db="EMBL/GenBank/DDBJ databases">
        <title>Mycena genomes resolve the evolution of fungal bioluminescence.</title>
        <authorList>
            <person name="Tsai I.J."/>
        </authorList>
    </citation>
    <scope>NUCLEOTIDE SEQUENCE</scope>
    <source>
        <strain evidence="6">110903Hualien_Pintung</strain>
    </source>
</reference>
<feature type="signal peptide" evidence="5">
    <location>
        <begin position="1"/>
        <end position="17"/>
    </location>
</feature>
<protein>
    <submittedName>
        <fullName evidence="6">Adagio protein 1-like</fullName>
    </submittedName>
</protein>
<evidence type="ECO:0000313" key="7">
    <source>
        <dbReference type="Proteomes" id="UP000613580"/>
    </source>
</evidence>
<dbReference type="CDD" id="cd12087">
    <property type="entry name" value="TM_EGFR-like"/>
    <property type="match status" value="1"/>
</dbReference>
<dbReference type="EMBL" id="JACAZE010000001">
    <property type="protein sequence ID" value="KAF7322615.1"/>
    <property type="molecule type" value="Genomic_DNA"/>
</dbReference>
<name>A0A8H6TVQ5_MYCCL</name>
<dbReference type="Proteomes" id="UP000613580">
    <property type="component" value="Unassembled WGS sequence"/>
</dbReference>
<comment type="caution">
    <text evidence="6">The sequence shown here is derived from an EMBL/GenBank/DDBJ whole genome shotgun (WGS) entry which is preliminary data.</text>
</comment>
<feature type="chain" id="PRO_5034840704" evidence="5">
    <location>
        <begin position="18"/>
        <end position="1026"/>
    </location>
</feature>
<evidence type="ECO:0000256" key="2">
    <source>
        <dbReference type="ARBA" id="ARBA00022737"/>
    </source>
</evidence>
<dbReference type="OrthoDB" id="432528at2759"/>
<dbReference type="Gene3D" id="2.120.10.80">
    <property type="entry name" value="Kelch-type beta propeller"/>
    <property type="match status" value="2"/>
</dbReference>
<sequence>MTLPLLYIALLISAVHAAFSPPPRWGQATSIITSSLFVQGGKQDSTNSQSYTGADAQGDLLLLSLEYSFSVDSPPWQFVSNPANESQSHGPAVAWHTMSVFNETFQLIFGGDPTPTASSFTDPDSAWLLDMLDHAAPEFEDEPSNWDGEPIRRIHHTAVTSISGEVYIFGGEKADDSGILFSDNYVFSPFAGTFTPLPTAGAPPAMTGHGAVILENEQVWLFGGLSADGLLSFETFYIFDTTTNTWSTQNTVSANVPAPRRAFAFVLYEDIILIQGGSDRNFLNFFADGWIYNITDSTWTQIEILAEIGPRRDHFAVYYGGQIIMGFGYGAYAPANTSIIVYDPSSQTFSPTYNAPPVTATISATIPLPSVTLSNTFTSHPFSGTISSSVHPTSTNGHSGGGSGSGSGKPSQKKITTIAVGAVVGVLAFVAAGLAVVWLIRRHERKRWLEGGVGGDFAPLNGAEGGGGPTAVHMSDAPPEHAGGVAGAVNTVGAAVSSWAGWVAGGLGLAGAAAVTQDRKERRDMLADEDTRDFGYGDWYDVGDNRSSRSRLRQTSGGSTWSLSNIFRPKARREASAASGLSYGESLLAVPDEKDPFRDEMNVAGGRMKRPGPGRRQSSFTSYVSVASTQSGYLDPFADPLALSERDIATPGALLAAVRPTMLSPVTEVSRSSGSASSMDHNTSSSLITPFDSLSRASTFGMSSNQSHLNSPFGQSSPAPGSSKQQPRASSILDMRPQQPDQPMRRSDTWWARFAGKSLLDRRSSRGASTSRAPMEFRDPTPLPARLGFVQEETASVMADSHRSSSDGSQKQPSPSNTRSGGPFARMSHHGKSMSSIQTADSAALERMGDVGVMLRGNRQSASTSTRGSENTNSGDDGQFRTSWHPPEQDENDIIFTASPVEMVPASAFALSPSPPPAAHQVPLPSSLPASSKHSLASTPPASIRPPLSTASSGSSSNASVADRVKAYERRMSQDVTSMQPPTTPPPPKKKTHKHGASYGLIARPNLFVANPGPNRETSGGSQSAA</sequence>
<feature type="region of interest" description="Disordered" evidence="3">
    <location>
        <begin position="761"/>
        <end position="783"/>
    </location>
</feature>
<evidence type="ECO:0000256" key="1">
    <source>
        <dbReference type="ARBA" id="ARBA00022441"/>
    </source>
</evidence>
<feature type="compositionally biased region" description="Polar residues" evidence="3">
    <location>
        <begin position="384"/>
        <end position="396"/>
    </location>
</feature>
<feature type="compositionally biased region" description="Polar residues" evidence="3">
    <location>
        <begin position="1016"/>
        <end position="1026"/>
    </location>
</feature>
<evidence type="ECO:0000256" key="4">
    <source>
        <dbReference type="SAM" id="Phobius"/>
    </source>
</evidence>
<dbReference type="InterPro" id="IPR015915">
    <property type="entry name" value="Kelch-typ_b-propeller"/>
</dbReference>
<accession>A0A8H6TVQ5</accession>
<dbReference type="AlphaFoldDB" id="A0A8H6TVQ5"/>
<feature type="compositionally biased region" description="Polar residues" evidence="3">
    <location>
        <begin position="928"/>
        <end position="941"/>
    </location>
</feature>
<feature type="compositionally biased region" description="Polar residues" evidence="3">
    <location>
        <begin position="699"/>
        <end position="729"/>
    </location>
</feature>
<keyword evidence="4" id="KW-0812">Transmembrane</keyword>
<proteinExistence type="predicted"/>
<feature type="compositionally biased region" description="Polar residues" evidence="3">
    <location>
        <begin position="806"/>
        <end position="820"/>
    </location>
</feature>
<evidence type="ECO:0000256" key="5">
    <source>
        <dbReference type="SAM" id="SignalP"/>
    </source>
</evidence>
<keyword evidence="4" id="KW-1133">Transmembrane helix</keyword>
<evidence type="ECO:0000256" key="3">
    <source>
        <dbReference type="SAM" id="MobiDB-lite"/>
    </source>
</evidence>
<keyword evidence="1" id="KW-0880">Kelch repeat</keyword>
<dbReference type="Pfam" id="PF24681">
    <property type="entry name" value="Kelch_KLHDC2_KLHL20_DRC7"/>
    <property type="match status" value="1"/>
</dbReference>
<dbReference type="SUPFAM" id="SSF117281">
    <property type="entry name" value="Kelch motif"/>
    <property type="match status" value="1"/>
</dbReference>
<keyword evidence="7" id="KW-1185">Reference proteome</keyword>
<feature type="compositionally biased region" description="Gly residues" evidence="3">
    <location>
        <begin position="398"/>
        <end position="407"/>
    </location>
</feature>
<feature type="region of interest" description="Disordered" evidence="3">
    <location>
        <begin position="384"/>
        <end position="411"/>
    </location>
</feature>
<keyword evidence="4" id="KW-0472">Membrane</keyword>
<organism evidence="6 7">
    <name type="scientific">Mycena chlorophos</name>
    <name type="common">Agaric fungus</name>
    <name type="synonym">Agaricus chlorophos</name>
    <dbReference type="NCBI Taxonomy" id="658473"/>
    <lineage>
        <taxon>Eukaryota</taxon>
        <taxon>Fungi</taxon>
        <taxon>Dikarya</taxon>
        <taxon>Basidiomycota</taxon>
        <taxon>Agaricomycotina</taxon>
        <taxon>Agaricomycetes</taxon>
        <taxon>Agaricomycetidae</taxon>
        <taxon>Agaricales</taxon>
        <taxon>Marasmiineae</taxon>
        <taxon>Mycenaceae</taxon>
        <taxon>Mycena</taxon>
    </lineage>
</organism>
<feature type="region of interest" description="Disordered" evidence="3">
    <location>
        <begin position="796"/>
        <end position="841"/>
    </location>
</feature>
<keyword evidence="5" id="KW-0732">Signal</keyword>
<feature type="compositionally biased region" description="Polar residues" evidence="3">
    <location>
        <begin position="859"/>
        <end position="882"/>
    </location>
</feature>
<feature type="transmembrane region" description="Helical" evidence="4">
    <location>
        <begin position="418"/>
        <end position="440"/>
    </location>
</feature>
<dbReference type="PANTHER" id="PTHR46093">
    <property type="entry name" value="ACYL-COA-BINDING DOMAIN-CONTAINING PROTEIN 5"/>
    <property type="match status" value="1"/>
</dbReference>
<keyword evidence="2" id="KW-0677">Repeat</keyword>
<feature type="region of interest" description="Disordered" evidence="3">
    <location>
        <begin position="668"/>
        <end position="687"/>
    </location>
</feature>